<evidence type="ECO:0000256" key="2">
    <source>
        <dbReference type="SAM" id="MobiDB-lite"/>
    </source>
</evidence>
<feature type="region of interest" description="Disordered" evidence="2">
    <location>
        <begin position="1696"/>
        <end position="1722"/>
    </location>
</feature>
<comment type="caution">
    <text evidence="4">The sequence shown here is derived from an EMBL/GenBank/DDBJ whole genome shotgun (WGS) entry which is preliminary data.</text>
</comment>
<feature type="compositionally biased region" description="Low complexity" evidence="2">
    <location>
        <begin position="1757"/>
        <end position="1771"/>
    </location>
</feature>
<dbReference type="PROSITE" id="PS50994">
    <property type="entry name" value="INTEGRASE"/>
    <property type="match status" value="1"/>
</dbReference>
<feature type="region of interest" description="Disordered" evidence="2">
    <location>
        <begin position="1738"/>
        <end position="1782"/>
    </location>
</feature>
<keyword evidence="1" id="KW-0175">Coiled coil</keyword>
<gene>
    <name evidence="4" type="ORF">CCMP2556_LOCUS40878</name>
</gene>
<dbReference type="InterPro" id="IPR001584">
    <property type="entry name" value="Integrase_cat-core"/>
</dbReference>
<evidence type="ECO:0000313" key="5">
    <source>
        <dbReference type="Proteomes" id="UP001642484"/>
    </source>
</evidence>
<reference evidence="4 5" key="1">
    <citation type="submission" date="2024-02" db="EMBL/GenBank/DDBJ databases">
        <authorList>
            <person name="Chen Y."/>
            <person name="Shah S."/>
            <person name="Dougan E. K."/>
            <person name="Thang M."/>
            <person name="Chan C."/>
        </authorList>
    </citation>
    <scope>NUCLEOTIDE SEQUENCE [LARGE SCALE GENOMIC DNA]</scope>
</reference>
<dbReference type="Proteomes" id="UP001642484">
    <property type="component" value="Unassembled WGS sequence"/>
</dbReference>
<dbReference type="EMBL" id="CAXAMN010024128">
    <property type="protein sequence ID" value="CAK9083939.1"/>
    <property type="molecule type" value="Genomic_DNA"/>
</dbReference>
<organism evidence="4 5">
    <name type="scientific">Durusdinium trenchii</name>
    <dbReference type="NCBI Taxonomy" id="1381693"/>
    <lineage>
        <taxon>Eukaryota</taxon>
        <taxon>Sar</taxon>
        <taxon>Alveolata</taxon>
        <taxon>Dinophyceae</taxon>
        <taxon>Suessiales</taxon>
        <taxon>Symbiodiniaceae</taxon>
        <taxon>Durusdinium</taxon>
    </lineage>
</organism>
<proteinExistence type="predicted"/>
<dbReference type="InterPro" id="IPR036397">
    <property type="entry name" value="RNaseH_sf"/>
</dbReference>
<feature type="region of interest" description="Disordered" evidence="2">
    <location>
        <begin position="914"/>
        <end position="940"/>
    </location>
</feature>
<dbReference type="InterPro" id="IPR012337">
    <property type="entry name" value="RNaseH-like_sf"/>
</dbReference>
<feature type="region of interest" description="Disordered" evidence="2">
    <location>
        <begin position="230"/>
        <end position="284"/>
    </location>
</feature>
<keyword evidence="5" id="KW-1185">Reference proteome</keyword>
<feature type="coiled-coil region" evidence="1">
    <location>
        <begin position="306"/>
        <end position="363"/>
    </location>
</feature>
<sequence>MATGGGDEKGAWYQVPTWDGSPLTWRSFRREMTWWVSSLDLQATAKYNLAARWLLRQTGIVRQRGEEFNPDELQFKPAETYTDPVSGESVEVTPADYLFGLNKLLTALEAINGQSLLDKRGELRNLFYLELKRSPNERVAEFCTRFRTLAADLSAEGVSIQSTELGWFLRQKLGLDSLRQQLLETALGGREEYNVVEAECLRLFKDLHHNDPLRRFDRQGDRPKLTIRRLFQSQSQKGPSSSASTISRSPSMFSAATSARSSNSTSTRRAYVTETDDGHDQSHEEVLETVAEEDHAGEQAADPTLEEVIQSEAECLATELQEAEEQGIDPGVLEEMESSFEQAAEALVTMKEAKSRLQEVRKDRGFGRAGAVGGGRQNAGVPAARKASGKHPCFDCNQHGHWAGDKECPKPGAGLGRKGPPAAAKAKTRQVRVTEAFQAEHVVVPEPLAPSPSSTSTPLENPGSPHEVNMVLHGSSTMPLGQAFEQSLANALNSTLVSTAAQDLPNEKHHVGALDSACNRSCAGPTWLQSYVSQLESAPPYRSFVLYFTMSPNRSDSSSATEVPIPSLGCLLGRDVLDALGAVLNFGQRTLQCTSLFDDSQRLELKHMAAGHFMLELLPESWPRVLCSGMSHVWFLCCPHWLEARCLTSHCHFIDAFSDYQSDYLQNDLKYQFMMISPPTSTFLSDMAALEAAPLEPLTPSLVKIFKEVNTKGIVPYRWNRFILRLVDRRNWHARSLLIQFASRAHLRYLPFPYPSVCSVEQWLLQAQSMINMKTMSRRHHFIALETGGYTVEHLLELGRLRDRCGWKMAFVEDSLLAGFLAARSQKGQREKLRAAALEETKQKIAKESAEMDREIMARQLLGPRGGLPTLRSDLVKLALLLNLTPGPKETVAQLQGRIRPLVDILKNKNPPLHSTPLEVPRADPLHRVTPTSSSWSAVSGMEAPKAAMERKQEGCPMPSELHQMEVRVQEMMKAQDARFQAMLGQVLQAVSGNHISERCGHGPDQGRPVKNFDDLVDTVDGNFKIHGKVKKGISQMISQAWHQHRRDQIALSVGLKEIKEVFMATWNMEMRDAMNETFAVELRMPTFLTEVYTDTEPVAQATRRHGLVAGESLTLGTGWDFRLPDHCKAALAWMKRVKPYVVVLAFPCGAWSQLLALNASVDLDRLRSEAFELVFFAIEVARLQLRGGRHYLMENPRSSMAWKLEIMEDFVQSTGALEVVVDMCRFGLRAPDGELHKKATKLVTSMQALVSAFLDKRCLGDHRHTPVIGGKKISTAAGHYTKDFADAVVDACMQQYDFENAYIFKGYNHESEAFTVEHEVMAVGDDGDLDSEASFEVSKDDEQKPISAAVKNAVYRLHVNTSHRSNQRLAKALLICGAPKEAVLAAKRLKCPVCAERRNPKPRPVAAKVLKDKSTASVIYFLQTLWIPLLGRPHTIVADQGREFVSAEFGDWCDSQSIYLYHIGVGAPWQNGICERSGATLKALVGAVAQSHAIGSFEEMELTVGEAVASYNSDLNEGGVAPIQLVTGKIPSPGGDVLNSFNARLSEHSLIEAKPTLSKLVAIRETARLSMIRLHYSRGLRQAELSRSRATTGEDLPQPGDLVFFWRAQKYQSRKDVGAGTRRRLMLRRWHGPGLLVATEGRHGTDLAANCFVSFCGQLTKCPLEHVRKASSLESIAAGSWEAAIDEVINAAKNEARAREHDDGSDEPEPDGPLRPSTPEQFAGQLQPSEIVAALQPPSSAAPSLVGRTAPPSLLETAGEGTETPGTADESYGKFDCPPLEAEEHGARPAFEALELTHEELQKISDGADVHPLLKLQAMIDLDRDLGNTMSEPDHGTWDGRWSLICQRDWDTLQRLGAQLPSGAPHDVLALQTARKEYVWSKMSPNQKQLWGEAAVTGWKAYIDNSAVEVLSMHESSRVILSRQRKSDPSALLEPHEHRQLRAILGSLQWLVAQLRFDLSFGVSSLQGENPPTVGTMLRANSLVREFKRTGTFELVFRPIDYRSAGIVAVSDAALGNVQLSGSSEGAASEKVYSQACYYILLGDSALVDGKPGQFNVLDTRSHRIPRVCRSTYAAETLAAEEALDAGQLARGFLATVLGKDMLGVRADSSTNAVKMTGVVDAKDVYDKSNSDTASFGSQKSLAFTIAWLRSLLRRPNTALKWTATSNMFADAGTKMMSLDHLRKILSSGTWSISYSPEFQKQVYKAKSAKPSKSSTA</sequence>
<name>A0ABP0Q6R9_9DINO</name>
<evidence type="ECO:0000313" key="4">
    <source>
        <dbReference type="EMBL" id="CAK9083939.1"/>
    </source>
</evidence>
<feature type="domain" description="Integrase catalytic" evidence="3">
    <location>
        <begin position="1404"/>
        <end position="1531"/>
    </location>
</feature>
<protein>
    <recommendedName>
        <fullName evidence="3">Integrase catalytic domain-containing protein</fullName>
    </recommendedName>
</protein>
<dbReference type="Gene3D" id="3.30.420.10">
    <property type="entry name" value="Ribonuclease H-like superfamily/Ribonuclease H"/>
    <property type="match status" value="1"/>
</dbReference>
<evidence type="ECO:0000259" key="3">
    <source>
        <dbReference type="PROSITE" id="PS50994"/>
    </source>
</evidence>
<evidence type="ECO:0000256" key="1">
    <source>
        <dbReference type="SAM" id="Coils"/>
    </source>
</evidence>
<feature type="compositionally biased region" description="Low complexity" evidence="2">
    <location>
        <begin position="232"/>
        <end position="270"/>
    </location>
</feature>
<dbReference type="SUPFAM" id="SSF53098">
    <property type="entry name" value="Ribonuclease H-like"/>
    <property type="match status" value="1"/>
</dbReference>
<accession>A0ABP0Q6R9</accession>